<reference evidence="1" key="2">
    <citation type="submission" date="2019-12" db="EMBL/GenBank/DDBJ databases">
        <title>SpeciesPrimer: A bioinformatics pipeline dedicated to the design of qPCR primers for the quantification of bacterial species.</title>
        <authorList>
            <person name="Dreier M."/>
            <person name="Berthoud H."/>
            <person name="Shani N."/>
            <person name="Wechsler D."/>
            <person name="Junier P."/>
        </authorList>
    </citation>
    <scope>NUCLEOTIDE SEQUENCE</scope>
    <source>
        <strain evidence="1">FAM13073</strain>
    </source>
</reference>
<dbReference type="EMBL" id="JADOFV010000001">
    <property type="protein sequence ID" value="MBF7126427.1"/>
    <property type="molecule type" value="Genomic_DNA"/>
</dbReference>
<reference evidence="3" key="3">
    <citation type="submission" date="2020-03" db="EMBL/GenBank/DDBJ databases">
        <title>SpeciesPrimer: A bioinformatics pipeline dedicated to the design of qPCR primers for the quantification of bacterial species.</title>
        <authorList>
            <person name="Dreier M."/>
            <person name="Berthoud H."/>
            <person name="Shani N."/>
            <person name="Wechsler D."/>
            <person name="Junier P."/>
        </authorList>
    </citation>
    <scope>NUCLEOTIDE SEQUENCE [LARGE SCALE GENOMIC DNA]</scope>
    <source>
        <strain evidence="3">FAM13073</strain>
    </source>
</reference>
<evidence type="ECO:0000313" key="1">
    <source>
        <dbReference type="EMBL" id="KAF0415108.1"/>
    </source>
</evidence>
<dbReference type="RefSeq" id="WP_159251222.1">
    <property type="nucleotide sequence ID" value="NZ_JABJXG010000014.1"/>
</dbReference>
<gene>
    <name evidence="1" type="ORF">GBO79_01965</name>
    <name evidence="2" type="ORF">ITQ97_01060</name>
</gene>
<name>A0A6L5A3K8_PEDPE</name>
<comment type="caution">
    <text evidence="2">The sequence shown here is derived from an EMBL/GenBank/DDBJ whole genome shotgun (WGS) entry which is preliminary data.</text>
</comment>
<sequence length="93" mass="11009">MRVLIIGYTQTDTYEEFKDYIRNRKYLATGDYVPTKHMFISKSGMTVEHISLRQHRRDALQQYLEVDVSPLALKHMKPSDLEWIQSLMIMGDD</sequence>
<reference evidence="2" key="4">
    <citation type="submission" date="2020-11" db="EMBL/GenBank/DDBJ databases">
        <title>Antibiotic susceptibility profiles of Pediococcus pentosaceus from various origins and their implications for the safety assessment of strains with food-technology applications.</title>
        <authorList>
            <person name="Shani N."/>
            <person name="Oberhaensli S."/>
            <person name="Arias E."/>
        </authorList>
    </citation>
    <scope>NUCLEOTIDE SEQUENCE</scope>
    <source>
        <strain evidence="2">FAM 19164</strain>
    </source>
</reference>
<accession>A0A6L5A3K8</accession>
<evidence type="ECO:0000313" key="3">
    <source>
        <dbReference type="Proteomes" id="UP000472573"/>
    </source>
</evidence>
<organism evidence="2 4">
    <name type="scientific">Pediococcus pentosaceus</name>
    <dbReference type="NCBI Taxonomy" id="1255"/>
    <lineage>
        <taxon>Bacteria</taxon>
        <taxon>Bacillati</taxon>
        <taxon>Bacillota</taxon>
        <taxon>Bacilli</taxon>
        <taxon>Lactobacillales</taxon>
        <taxon>Lactobacillaceae</taxon>
        <taxon>Pediococcus</taxon>
    </lineage>
</organism>
<dbReference type="Proteomes" id="UP000472573">
    <property type="component" value="Unassembled WGS sequence"/>
</dbReference>
<evidence type="ECO:0000313" key="4">
    <source>
        <dbReference type="Proteomes" id="UP000743107"/>
    </source>
</evidence>
<dbReference type="EMBL" id="WENB01000001">
    <property type="protein sequence ID" value="KAF0415108.1"/>
    <property type="molecule type" value="Genomic_DNA"/>
</dbReference>
<reference evidence="1" key="1">
    <citation type="submission" date="2019-10" db="EMBL/GenBank/DDBJ databases">
        <authorList>
            <person name="Irmler S."/>
            <person name="Berthoud H."/>
            <person name="Roetschi A."/>
            <person name="Arias E."/>
            <person name="Shani N."/>
            <person name="Wuethrich D."/>
            <person name="Bruggmann R."/>
        </authorList>
    </citation>
    <scope>NUCLEOTIDE SEQUENCE</scope>
    <source>
        <strain evidence="1">FAM13073</strain>
    </source>
</reference>
<protein>
    <submittedName>
        <fullName evidence="2">Uncharacterized protein</fullName>
    </submittedName>
</protein>
<dbReference type="AlphaFoldDB" id="A0A6L5A3K8"/>
<proteinExistence type="predicted"/>
<dbReference type="Proteomes" id="UP000743107">
    <property type="component" value="Unassembled WGS sequence"/>
</dbReference>
<keyword evidence="3" id="KW-1185">Reference proteome</keyword>
<evidence type="ECO:0000313" key="2">
    <source>
        <dbReference type="EMBL" id="MBF7126427.1"/>
    </source>
</evidence>